<organism evidence="2 3">
    <name type="scientific">Thiohalobacter thiocyanaticus</name>
    <dbReference type="NCBI Taxonomy" id="585455"/>
    <lineage>
        <taxon>Bacteria</taxon>
        <taxon>Pseudomonadati</taxon>
        <taxon>Pseudomonadota</taxon>
        <taxon>Gammaproteobacteria</taxon>
        <taxon>Thiohalobacterales</taxon>
        <taxon>Thiohalobacteraceae</taxon>
        <taxon>Thiohalobacter</taxon>
    </lineage>
</organism>
<dbReference type="EMBL" id="AP018052">
    <property type="protein sequence ID" value="BAZ93028.1"/>
    <property type="molecule type" value="Genomic_DNA"/>
</dbReference>
<evidence type="ECO:0000313" key="3">
    <source>
        <dbReference type="Proteomes" id="UP000218765"/>
    </source>
</evidence>
<proteinExistence type="predicted"/>
<dbReference type="OrthoDB" id="9255762at2"/>
<feature type="compositionally biased region" description="Polar residues" evidence="1">
    <location>
        <begin position="65"/>
        <end position="76"/>
    </location>
</feature>
<feature type="region of interest" description="Disordered" evidence="1">
    <location>
        <begin position="60"/>
        <end position="83"/>
    </location>
</feature>
<keyword evidence="3" id="KW-1185">Reference proteome</keyword>
<feature type="compositionally biased region" description="Basic residues" evidence="1">
    <location>
        <begin position="184"/>
        <end position="196"/>
    </location>
</feature>
<dbReference type="AlphaFoldDB" id="A0A1Z4VNV6"/>
<evidence type="ECO:0000256" key="1">
    <source>
        <dbReference type="SAM" id="MobiDB-lite"/>
    </source>
</evidence>
<accession>A0A1Z4VNV6</accession>
<feature type="region of interest" description="Disordered" evidence="1">
    <location>
        <begin position="176"/>
        <end position="202"/>
    </location>
</feature>
<protein>
    <submittedName>
        <fullName evidence="2">Polyketide synthase</fullName>
    </submittedName>
</protein>
<dbReference type="KEGG" id="ttc:FOKN1_0626"/>
<sequence length="202" mass="22590">MEHDERDGEVPANYQDEAVTLSKLIDALHSVSPDARERLIKTLVTFFDIQFSIPSSSKSFIGSDTVKSQNEGSPSFSEDRSMSPKEFLLEKQPRTDVERVACLAYYLTHYRDTPHFKTIDISKLNTEAAQRKFANAAKAVGNAVRSEYLVPSTKGQRQLGAVGEVFVQALPNREEAKSAVTQLRPKRKRLSKKTKSNNKGAE</sequence>
<dbReference type="RefSeq" id="WP_157745274.1">
    <property type="nucleotide sequence ID" value="NZ_AP018052.1"/>
</dbReference>
<name>A0A1Z4VNV6_9GAMM</name>
<dbReference type="Proteomes" id="UP000218765">
    <property type="component" value="Chromosome"/>
</dbReference>
<evidence type="ECO:0000313" key="2">
    <source>
        <dbReference type="EMBL" id="BAZ93028.1"/>
    </source>
</evidence>
<gene>
    <name evidence="2" type="ORF">FOKN1_0626</name>
</gene>
<reference evidence="2 3" key="1">
    <citation type="submission" date="2017-05" db="EMBL/GenBank/DDBJ databases">
        <title>Thiocyanate degradation by Thiohalobacter thiocyanaticus FOKN1.</title>
        <authorList>
            <person name="Oshiki M."/>
            <person name="Fukushima T."/>
            <person name="Kawano S."/>
            <person name="Nakagawa J."/>
        </authorList>
    </citation>
    <scope>NUCLEOTIDE SEQUENCE [LARGE SCALE GENOMIC DNA]</scope>
    <source>
        <strain evidence="2 3">FOKN1</strain>
    </source>
</reference>